<feature type="region of interest" description="Disordered" evidence="1">
    <location>
        <begin position="64"/>
        <end position="134"/>
    </location>
</feature>
<organism evidence="3 4">
    <name type="scientific">Apilactobacillus ozensis DSM 23829 = JCM 17196</name>
    <dbReference type="NCBI Taxonomy" id="1423781"/>
    <lineage>
        <taxon>Bacteria</taxon>
        <taxon>Bacillati</taxon>
        <taxon>Bacillota</taxon>
        <taxon>Bacilli</taxon>
        <taxon>Lactobacillales</taxon>
        <taxon>Lactobacillaceae</taxon>
        <taxon>Apilactobacillus</taxon>
    </lineage>
</organism>
<accession>A0A0R2ASI5</accession>
<feature type="transmembrane region" description="Helical" evidence="2">
    <location>
        <begin position="31"/>
        <end position="52"/>
    </location>
</feature>
<comment type="caution">
    <text evidence="3">The sequence shown here is derived from an EMBL/GenBank/DDBJ whole genome shotgun (WGS) entry which is preliminary data.</text>
</comment>
<reference evidence="3 4" key="1">
    <citation type="journal article" date="2015" name="Genome Announc.">
        <title>Expanding the biotechnology potential of lactobacilli through comparative genomics of 213 strains and associated genera.</title>
        <authorList>
            <person name="Sun Z."/>
            <person name="Harris H.M."/>
            <person name="McCann A."/>
            <person name="Guo C."/>
            <person name="Argimon S."/>
            <person name="Zhang W."/>
            <person name="Yang X."/>
            <person name="Jeffery I.B."/>
            <person name="Cooney J.C."/>
            <person name="Kagawa T.F."/>
            <person name="Liu W."/>
            <person name="Song Y."/>
            <person name="Salvetti E."/>
            <person name="Wrobel A."/>
            <person name="Rasinkangas P."/>
            <person name="Parkhill J."/>
            <person name="Rea M.C."/>
            <person name="O'Sullivan O."/>
            <person name="Ritari J."/>
            <person name="Douillard F.P."/>
            <person name="Paul Ross R."/>
            <person name="Yang R."/>
            <person name="Briner A.E."/>
            <person name="Felis G.E."/>
            <person name="de Vos W.M."/>
            <person name="Barrangou R."/>
            <person name="Klaenhammer T.R."/>
            <person name="Caufield P.W."/>
            <person name="Cui Y."/>
            <person name="Zhang H."/>
            <person name="O'Toole P.W."/>
        </authorList>
    </citation>
    <scope>NUCLEOTIDE SEQUENCE [LARGE SCALE GENOMIC DNA]</scope>
    <source>
        <strain evidence="3 4">DSM 23829</strain>
    </source>
</reference>
<evidence type="ECO:0000313" key="4">
    <source>
        <dbReference type="Proteomes" id="UP000052012"/>
    </source>
</evidence>
<sequence>MNNNDSDSRIRRYNFKRSELNEKPNKNKVKVWQIILAIVLITAFIVASVKLFSGDVKGTKKSDYYTTKSAKQTESSSKKSSNNNDQKTKYETKKTNSSETNNNDNNSNKSDSNSSNNSTPDNNEPPQKYNNSTFNVTHTFGSVEDAKNWATATQSSWLKDGYTNYTVTSDSQGYYILKFIK</sequence>
<keyword evidence="4" id="KW-1185">Reference proteome</keyword>
<dbReference type="STRING" id="1423781.FD06_GL000005"/>
<feature type="compositionally biased region" description="Low complexity" evidence="1">
    <location>
        <begin position="97"/>
        <end position="126"/>
    </location>
</feature>
<dbReference type="Proteomes" id="UP000052012">
    <property type="component" value="Unassembled WGS sequence"/>
</dbReference>
<proteinExistence type="predicted"/>
<dbReference type="PATRIC" id="fig|1423781.4.peg.5"/>
<evidence type="ECO:0000313" key="3">
    <source>
        <dbReference type="EMBL" id="KRM69840.1"/>
    </source>
</evidence>
<dbReference type="AlphaFoldDB" id="A0A0R2ASI5"/>
<feature type="compositionally biased region" description="Basic and acidic residues" evidence="1">
    <location>
        <begin position="86"/>
        <end position="96"/>
    </location>
</feature>
<keyword evidence="2" id="KW-1133">Transmembrane helix</keyword>
<dbReference type="RefSeq" id="WP_056965489.1">
    <property type="nucleotide sequence ID" value="NZ_AYYQ01000001.1"/>
</dbReference>
<name>A0A0R2ASI5_9LACO</name>
<dbReference type="OrthoDB" id="2330114at2"/>
<evidence type="ECO:0000256" key="2">
    <source>
        <dbReference type="SAM" id="Phobius"/>
    </source>
</evidence>
<feature type="compositionally biased region" description="Low complexity" evidence="1">
    <location>
        <begin position="66"/>
        <end position="85"/>
    </location>
</feature>
<evidence type="ECO:0000256" key="1">
    <source>
        <dbReference type="SAM" id="MobiDB-lite"/>
    </source>
</evidence>
<protein>
    <submittedName>
        <fullName evidence="3">Uncharacterized protein</fullName>
    </submittedName>
</protein>
<keyword evidence="2" id="KW-0812">Transmembrane</keyword>
<gene>
    <name evidence="3" type="ORF">FD06_GL000005</name>
</gene>
<dbReference type="EMBL" id="AYYQ01000001">
    <property type="protein sequence ID" value="KRM69840.1"/>
    <property type="molecule type" value="Genomic_DNA"/>
</dbReference>
<keyword evidence="2" id="KW-0472">Membrane</keyword>